<evidence type="ECO:0000313" key="3">
    <source>
        <dbReference type="EMBL" id="CDN48873.1"/>
    </source>
</evidence>
<feature type="chain" id="PRO_5001656126" evidence="1">
    <location>
        <begin position="24"/>
        <end position="252"/>
    </location>
</feature>
<feature type="domain" description="AB hydrolase-1" evidence="2">
    <location>
        <begin position="29"/>
        <end position="243"/>
    </location>
</feature>
<evidence type="ECO:0000313" key="4">
    <source>
        <dbReference type="Proteomes" id="UP000028181"/>
    </source>
</evidence>
<dbReference type="GeneID" id="24256431"/>
<reference evidence="4" key="1">
    <citation type="journal article" date="2014" name="BMC Genomics">
        <title>Genome sequencing of two Neorhizobium galegae strains reveals a noeT gene responsible for the unusual acetylation of the nodulation factors.</title>
        <authorList>
            <person name="Osterman J."/>
            <person name="Marsh J."/>
            <person name="Laine P.K."/>
            <person name="Zeng Z."/>
            <person name="Alatalo E."/>
            <person name="Sullivan J.T."/>
            <person name="Young J.P."/>
            <person name="Thomas-Oates J."/>
            <person name="Paulin L."/>
            <person name="Lindstrom K."/>
        </authorList>
    </citation>
    <scope>NUCLEOTIDE SEQUENCE [LARGE SCALE GENOMIC DNA]</scope>
    <source>
        <strain evidence="4">HAMBI 540</strain>
    </source>
</reference>
<dbReference type="AlphaFoldDB" id="A0A068SRQ5"/>
<dbReference type="HOGENOM" id="CLU_046066_2_0_5"/>
<dbReference type="SUPFAM" id="SSF53474">
    <property type="entry name" value="alpha/beta-Hydrolases"/>
    <property type="match status" value="1"/>
</dbReference>
<name>A0A068SRQ5_NEOGA</name>
<evidence type="ECO:0000256" key="1">
    <source>
        <dbReference type="SAM" id="SignalP"/>
    </source>
</evidence>
<dbReference type="OrthoDB" id="9814966at2"/>
<dbReference type="InterPro" id="IPR029058">
    <property type="entry name" value="AB_hydrolase_fold"/>
</dbReference>
<accession>A0A068SRQ5</accession>
<dbReference type="PANTHER" id="PTHR37017:SF11">
    <property type="entry name" value="ESTERASE_LIPASE_THIOESTERASE DOMAIN-CONTAINING PROTEIN"/>
    <property type="match status" value="1"/>
</dbReference>
<dbReference type="PATRIC" id="fig|1028800.3.peg.2736"/>
<organism evidence="3 4">
    <name type="scientific">Neorhizobium galegae bv. orientalis str. HAMBI 540</name>
    <dbReference type="NCBI Taxonomy" id="1028800"/>
    <lineage>
        <taxon>Bacteria</taxon>
        <taxon>Pseudomonadati</taxon>
        <taxon>Pseudomonadota</taxon>
        <taxon>Alphaproteobacteria</taxon>
        <taxon>Hyphomicrobiales</taxon>
        <taxon>Rhizobiaceae</taxon>
        <taxon>Rhizobium/Agrobacterium group</taxon>
        <taxon>Neorhizobium</taxon>
    </lineage>
</organism>
<gene>
    <name evidence="3" type="ORF">RG540_CH27070</name>
</gene>
<dbReference type="InterPro" id="IPR052897">
    <property type="entry name" value="Sec-Metab_Biosynth_Hydrolase"/>
</dbReference>
<dbReference type="eggNOG" id="COG0596">
    <property type="taxonomic scope" value="Bacteria"/>
</dbReference>
<evidence type="ECO:0000259" key="2">
    <source>
        <dbReference type="Pfam" id="PF12697"/>
    </source>
</evidence>
<dbReference type="InterPro" id="IPR000073">
    <property type="entry name" value="AB_hydrolase_1"/>
</dbReference>
<proteinExistence type="predicted"/>
<keyword evidence="4" id="KW-1185">Reference proteome</keyword>
<protein>
    <submittedName>
        <fullName evidence="3">Polyneuridine-aldehyde esterase</fullName>
    </submittedName>
</protein>
<dbReference type="EMBL" id="HG938353">
    <property type="protein sequence ID" value="CDN48873.1"/>
    <property type="molecule type" value="Genomic_DNA"/>
</dbReference>
<dbReference type="Proteomes" id="UP000028181">
    <property type="component" value="Chromosome I"/>
</dbReference>
<dbReference type="KEGG" id="ngg:RG540_CH27070"/>
<sequence length="252" mass="25803">MSMKTVIAAAAIGTASIASSAYAAGVPSVVLVHGAWANGSSWAQVVPLLQAKGINVVAVHNPLSSFEADVAATRRVIVDQPGDVILVGHSYGGAVITEAGNSNKVRALVYVAAFAPSKGQSINAIVRQAPEPPAWQKEIHADATGFLTWSAEGMARYFAPDISPAAAALLAATQAPLSAVAFDGKVTSAAFTQKPSWSVISDNDQIIPAGLQQAFAQTMKATTVHVASSHVPMLSQPQAVADAILAAVEGTR</sequence>
<dbReference type="Gene3D" id="3.40.50.1820">
    <property type="entry name" value="alpha/beta hydrolase"/>
    <property type="match status" value="1"/>
</dbReference>
<dbReference type="Pfam" id="PF12697">
    <property type="entry name" value="Abhydrolase_6"/>
    <property type="match status" value="1"/>
</dbReference>
<dbReference type="RefSeq" id="WP_038588698.1">
    <property type="nucleotide sequence ID" value="NZ_HG938353.1"/>
</dbReference>
<dbReference type="PANTHER" id="PTHR37017">
    <property type="entry name" value="AB HYDROLASE-1 DOMAIN-CONTAINING PROTEIN-RELATED"/>
    <property type="match status" value="1"/>
</dbReference>
<keyword evidence="1" id="KW-0732">Signal</keyword>
<feature type="signal peptide" evidence="1">
    <location>
        <begin position="1"/>
        <end position="23"/>
    </location>
</feature>